<feature type="region of interest" description="Disordered" evidence="1">
    <location>
        <begin position="1"/>
        <end position="22"/>
    </location>
</feature>
<dbReference type="PANTHER" id="PTHR20923:SF1">
    <property type="entry name" value="G PATCH DOMAIN AND ANKYRIN REPEAT-CONTAINING PROTEIN 1"/>
    <property type="match status" value="1"/>
</dbReference>
<protein>
    <submittedName>
        <fullName evidence="3">G-patch domain-containing protein</fullName>
    </submittedName>
</protein>
<evidence type="ECO:0000313" key="4">
    <source>
        <dbReference type="Proteomes" id="UP000522262"/>
    </source>
</evidence>
<accession>A0A8H5MM42</accession>
<feature type="compositionally biased region" description="Basic and acidic residues" evidence="1">
    <location>
        <begin position="1"/>
        <end position="12"/>
    </location>
</feature>
<feature type="domain" description="G-patch" evidence="2">
    <location>
        <begin position="150"/>
        <end position="198"/>
    </location>
</feature>
<dbReference type="SMART" id="SM00443">
    <property type="entry name" value="G_patch"/>
    <property type="match status" value="1"/>
</dbReference>
<sequence length="302" mass="33359">MHGTLSDEKSTDYVEWFPMPSATPGIMQRYREDASDESHDEEDIPLHYKRAFGAGLKRQRVEFVPAQDPDAGTTTTITPAKSTDTSIGDLYASIVLKPPQDKDTKPSEEEPEEICPDCKLPISSTSQPHEASFAHQVSLTHSHPPSALDRSRMGLKALKSQGWDPDARRGLGREGEGMRYPIKVVAKDDTLGIGATIPKEIREKKKEEKPKPLNRKEAKQLAAKERQRHERLQGHPAVKDMPTLGLTQGLTAGSEDSPGKTTLDDSAIPEATTARQSGSEHHDTNAISSYFESYLQSTELKH</sequence>
<comment type="caution">
    <text evidence="3">The sequence shown here is derived from an EMBL/GenBank/DDBJ whole genome shotgun (WGS) entry which is preliminary data.</text>
</comment>
<dbReference type="InterPro" id="IPR039146">
    <property type="entry name" value="GPANK1"/>
</dbReference>
<dbReference type="EMBL" id="JAAOAM010000308">
    <property type="protein sequence ID" value="KAF5534219.1"/>
    <property type="molecule type" value="Genomic_DNA"/>
</dbReference>
<dbReference type="PANTHER" id="PTHR20923">
    <property type="entry name" value="BAT4 PROTEIN-RELATED"/>
    <property type="match status" value="1"/>
</dbReference>
<feature type="compositionally biased region" description="Polar residues" evidence="1">
    <location>
        <begin position="122"/>
        <end position="143"/>
    </location>
</feature>
<feature type="compositionally biased region" description="Basic and acidic residues" evidence="1">
    <location>
        <begin position="99"/>
        <end position="108"/>
    </location>
</feature>
<dbReference type="Pfam" id="PF01585">
    <property type="entry name" value="G-patch"/>
    <property type="match status" value="1"/>
</dbReference>
<keyword evidence="4" id="KW-1185">Reference proteome</keyword>
<feature type="compositionally biased region" description="Polar residues" evidence="1">
    <location>
        <begin position="72"/>
        <end position="84"/>
    </location>
</feature>
<evidence type="ECO:0000313" key="3">
    <source>
        <dbReference type="EMBL" id="KAF5534219.1"/>
    </source>
</evidence>
<feature type="region of interest" description="Disordered" evidence="1">
    <location>
        <begin position="195"/>
        <end position="287"/>
    </location>
</feature>
<feature type="region of interest" description="Disordered" evidence="1">
    <location>
        <begin position="121"/>
        <end position="149"/>
    </location>
</feature>
<dbReference type="InterPro" id="IPR000467">
    <property type="entry name" value="G_patch_dom"/>
</dbReference>
<feature type="compositionally biased region" description="Basic and acidic residues" evidence="1">
    <location>
        <begin position="199"/>
        <end position="233"/>
    </location>
</feature>
<evidence type="ECO:0000256" key="1">
    <source>
        <dbReference type="SAM" id="MobiDB-lite"/>
    </source>
</evidence>
<evidence type="ECO:0000259" key="2">
    <source>
        <dbReference type="PROSITE" id="PS50174"/>
    </source>
</evidence>
<gene>
    <name evidence="3" type="ORF">FMEXI_11387</name>
</gene>
<dbReference type="AlphaFoldDB" id="A0A8H5MM42"/>
<dbReference type="GO" id="GO:0003676">
    <property type="term" value="F:nucleic acid binding"/>
    <property type="evidence" value="ECO:0007669"/>
    <property type="project" value="InterPro"/>
</dbReference>
<reference evidence="3 4" key="1">
    <citation type="submission" date="2020-05" db="EMBL/GenBank/DDBJ databases">
        <title>Identification and distribution of gene clusters putatively required for synthesis of sphingolipid metabolism inhibitors in phylogenetically diverse species of the filamentous fungus Fusarium.</title>
        <authorList>
            <person name="Kim H.-S."/>
            <person name="Busman M."/>
            <person name="Brown D.W."/>
            <person name="Divon H."/>
            <person name="Uhlig S."/>
            <person name="Proctor R.H."/>
        </authorList>
    </citation>
    <scope>NUCLEOTIDE SEQUENCE [LARGE SCALE GENOMIC DNA]</scope>
    <source>
        <strain evidence="3 4">NRRL 53147</strain>
    </source>
</reference>
<proteinExistence type="predicted"/>
<feature type="region of interest" description="Disordered" evidence="1">
    <location>
        <begin position="64"/>
        <end position="84"/>
    </location>
</feature>
<name>A0A8H5MM42_9HYPO</name>
<dbReference type="PROSITE" id="PS50174">
    <property type="entry name" value="G_PATCH"/>
    <property type="match status" value="1"/>
</dbReference>
<organism evidence="3 4">
    <name type="scientific">Fusarium mexicanum</name>
    <dbReference type="NCBI Taxonomy" id="751941"/>
    <lineage>
        <taxon>Eukaryota</taxon>
        <taxon>Fungi</taxon>
        <taxon>Dikarya</taxon>
        <taxon>Ascomycota</taxon>
        <taxon>Pezizomycotina</taxon>
        <taxon>Sordariomycetes</taxon>
        <taxon>Hypocreomycetidae</taxon>
        <taxon>Hypocreales</taxon>
        <taxon>Nectriaceae</taxon>
        <taxon>Fusarium</taxon>
        <taxon>Fusarium fujikuroi species complex</taxon>
    </lineage>
</organism>
<feature type="region of interest" description="Disordered" evidence="1">
    <location>
        <begin position="95"/>
        <end position="114"/>
    </location>
</feature>
<dbReference type="Proteomes" id="UP000522262">
    <property type="component" value="Unassembled WGS sequence"/>
</dbReference>